<dbReference type="PANTHER" id="PTHR11695">
    <property type="entry name" value="ALCOHOL DEHYDROGENASE RELATED"/>
    <property type="match status" value="1"/>
</dbReference>
<dbReference type="PANTHER" id="PTHR11695:SF648">
    <property type="entry name" value="ZINC-BINDING OXIDOREDUCTASE"/>
    <property type="match status" value="1"/>
</dbReference>
<dbReference type="InterPro" id="IPR050700">
    <property type="entry name" value="YIM1/Zinc_Alcohol_DH_Fams"/>
</dbReference>
<dbReference type="CDD" id="cd08267">
    <property type="entry name" value="MDR1"/>
    <property type="match status" value="1"/>
</dbReference>
<organism evidence="2 3">
    <name type="scientific">Diaporthe australafricana</name>
    <dbReference type="NCBI Taxonomy" id="127596"/>
    <lineage>
        <taxon>Eukaryota</taxon>
        <taxon>Fungi</taxon>
        <taxon>Dikarya</taxon>
        <taxon>Ascomycota</taxon>
        <taxon>Pezizomycotina</taxon>
        <taxon>Sordariomycetes</taxon>
        <taxon>Sordariomycetidae</taxon>
        <taxon>Diaporthales</taxon>
        <taxon>Diaporthaceae</taxon>
        <taxon>Diaporthe</taxon>
    </lineage>
</organism>
<dbReference type="InterPro" id="IPR036291">
    <property type="entry name" value="NAD(P)-bd_dom_sf"/>
</dbReference>
<evidence type="ECO:0000313" key="3">
    <source>
        <dbReference type="Proteomes" id="UP001583177"/>
    </source>
</evidence>
<dbReference type="EMBL" id="JAWRVE010000019">
    <property type="protein sequence ID" value="KAL1875452.1"/>
    <property type="molecule type" value="Genomic_DNA"/>
</dbReference>
<dbReference type="InterPro" id="IPR011032">
    <property type="entry name" value="GroES-like_sf"/>
</dbReference>
<dbReference type="SUPFAM" id="SSF51735">
    <property type="entry name" value="NAD(P)-binding Rossmann-fold domains"/>
    <property type="match status" value="1"/>
</dbReference>
<dbReference type="Proteomes" id="UP001583177">
    <property type="component" value="Unassembled WGS sequence"/>
</dbReference>
<feature type="domain" description="Enoyl reductase (ER)" evidence="1">
    <location>
        <begin position="14"/>
        <end position="331"/>
    </location>
</feature>
<name>A0ABR3XIA4_9PEZI</name>
<accession>A0ABR3XIA4</accession>
<comment type="caution">
    <text evidence="2">The sequence shown here is derived from an EMBL/GenBank/DDBJ whole genome shotgun (WGS) entry which is preliminary data.</text>
</comment>
<dbReference type="InterPro" id="IPR013154">
    <property type="entry name" value="ADH-like_N"/>
</dbReference>
<dbReference type="Pfam" id="PF13602">
    <property type="entry name" value="ADH_zinc_N_2"/>
    <property type="match status" value="1"/>
</dbReference>
<reference evidence="2 3" key="1">
    <citation type="journal article" date="2024" name="IMA Fungus">
        <title>IMA Genome - F19 : A genome assembly and annotation guide to empower mycologists, including annotated draft genome sequences of Ceratocystis pirilliformis, Diaporthe australafricana, Fusarium ophioides, Paecilomyces lecythidis, and Sporothrix stenoceras.</title>
        <authorList>
            <person name="Aylward J."/>
            <person name="Wilson A.M."/>
            <person name="Visagie C.M."/>
            <person name="Spraker J."/>
            <person name="Barnes I."/>
            <person name="Buitendag C."/>
            <person name="Ceriani C."/>
            <person name="Del Mar Angel L."/>
            <person name="du Plessis D."/>
            <person name="Fuchs T."/>
            <person name="Gasser K."/>
            <person name="Kramer D."/>
            <person name="Li W."/>
            <person name="Munsamy K."/>
            <person name="Piso A."/>
            <person name="Price J.L."/>
            <person name="Sonnekus B."/>
            <person name="Thomas C."/>
            <person name="van der Nest A."/>
            <person name="van Dijk A."/>
            <person name="van Heerden A."/>
            <person name="van Vuuren N."/>
            <person name="Yilmaz N."/>
            <person name="Duong T.A."/>
            <person name="van der Merwe N.A."/>
            <person name="Wingfield M.J."/>
            <person name="Wingfield B.D."/>
        </authorList>
    </citation>
    <scope>NUCLEOTIDE SEQUENCE [LARGE SCALE GENOMIC DNA]</scope>
    <source>
        <strain evidence="2 3">CMW 18300</strain>
    </source>
</reference>
<evidence type="ECO:0000313" key="2">
    <source>
        <dbReference type="EMBL" id="KAL1875452.1"/>
    </source>
</evidence>
<protein>
    <recommendedName>
        <fullName evidence="1">Enoyl reductase (ER) domain-containing protein</fullName>
    </recommendedName>
</protein>
<dbReference type="SUPFAM" id="SSF50129">
    <property type="entry name" value="GroES-like"/>
    <property type="match status" value="1"/>
</dbReference>
<evidence type="ECO:0000259" key="1">
    <source>
        <dbReference type="SMART" id="SM00829"/>
    </source>
</evidence>
<sequence>MAGEINAWTYTQGGYPDALQQSSLPPDTEPLKPSEIRVRAFAASINPVDAQLMGFPLWRYLPSFIIAPQKGVGEDFSGIVQEAGKDSGFKAGDEVLGIGPFLPGGTLQETIRLDTKKESVVVPKPADWSWEQAAALPLVWLTARTIIAEVEHHVKDGRVAVLGGSSSTGMYVVHLAKLRGWTVTASCSGRNDDFVRGMGASDTIDYTTTSVPDRLRRFAPDVVIDCVGGTECIGIAKRYVTIVGDKTNRALMGGRNIYLWNPQMALRALLGRAGLGLSYACVNLEFKYPWLEEILSLPKEKIIIDSTFDFNQAREAFDRLNTGRARGKVVVRVAA</sequence>
<dbReference type="Pfam" id="PF08240">
    <property type="entry name" value="ADH_N"/>
    <property type="match status" value="1"/>
</dbReference>
<dbReference type="SMART" id="SM00829">
    <property type="entry name" value="PKS_ER"/>
    <property type="match status" value="1"/>
</dbReference>
<proteinExistence type="predicted"/>
<dbReference type="Gene3D" id="3.40.50.720">
    <property type="entry name" value="NAD(P)-binding Rossmann-like Domain"/>
    <property type="match status" value="1"/>
</dbReference>
<gene>
    <name evidence="2" type="ORF">Daus18300_003191</name>
</gene>
<dbReference type="InterPro" id="IPR020843">
    <property type="entry name" value="ER"/>
</dbReference>
<dbReference type="Gene3D" id="3.90.180.10">
    <property type="entry name" value="Medium-chain alcohol dehydrogenases, catalytic domain"/>
    <property type="match status" value="1"/>
</dbReference>
<keyword evidence="3" id="KW-1185">Reference proteome</keyword>